<dbReference type="STRING" id="530584.SAMN05421630_101516"/>
<dbReference type="EMBL" id="FMZE01000001">
    <property type="protein sequence ID" value="SDC12782.1"/>
    <property type="molecule type" value="Genomic_DNA"/>
</dbReference>
<dbReference type="NCBIfam" id="TIGR02453">
    <property type="entry name" value="TIGR02453 family protein"/>
    <property type="match status" value="1"/>
</dbReference>
<gene>
    <name evidence="1" type="ORF">SAMN05421630_101516</name>
</gene>
<evidence type="ECO:0000313" key="2">
    <source>
        <dbReference type="Proteomes" id="UP000199494"/>
    </source>
</evidence>
<accession>A0A1G6J1R3</accession>
<organism evidence="1 2">
    <name type="scientific">Prauserella marina</name>
    <dbReference type="NCBI Taxonomy" id="530584"/>
    <lineage>
        <taxon>Bacteria</taxon>
        <taxon>Bacillati</taxon>
        <taxon>Actinomycetota</taxon>
        <taxon>Actinomycetes</taxon>
        <taxon>Pseudonocardiales</taxon>
        <taxon>Pseudonocardiaceae</taxon>
        <taxon>Prauserella</taxon>
    </lineage>
</organism>
<sequence length="224" mass="25459">MTAVVFSGFGEYAVDFYDGLVVDNSKTYWDANVDTYRRDVRAPMEALLAELEPEFGKDFGSAKVFRPYRDVRFAKDKTPYKTHCGGVIEQGRGGGAYYVEVGPDGVRVGGGCFHLASDQLARFRDAVASDVHGPALDRLVASLRRKGWEIKGDRLKTKPRGFAEDHPRLDLLRHRSLYAVRAWEPDDVLHERACFDRVRAAWRQVRPFNEWARDHVGASELPRR</sequence>
<protein>
    <submittedName>
        <fullName evidence="1">TIGR02453 family protein</fullName>
    </submittedName>
</protein>
<dbReference type="PIRSF" id="PIRSF028451">
    <property type="entry name" value="UCP028451"/>
    <property type="match status" value="1"/>
</dbReference>
<reference evidence="1 2" key="1">
    <citation type="submission" date="2016-10" db="EMBL/GenBank/DDBJ databases">
        <authorList>
            <person name="de Groot N.N."/>
        </authorList>
    </citation>
    <scope>NUCLEOTIDE SEQUENCE [LARGE SCALE GENOMIC DNA]</scope>
    <source>
        <strain evidence="1 2">CGMCC 4.5506</strain>
    </source>
</reference>
<dbReference type="InterPro" id="IPR012808">
    <property type="entry name" value="CHP02453"/>
</dbReference>
<keyword evidence="2" id="KW-1185">Reference proteome</keyword>
<dbReference type="InterPro" id="IPR015996">
    <property type="entry name" value="UCP028451"/>
</dbReference>
<dbReference type="PANTHER" id="PTHR36452:SF1">
    <property type="entry name" value="DUF2461 DOMAIN-CONTAINING PROTEIN"/>
    <property type="match status" value="1"/>
</dbReference>
<dbReference type="Proteomes" id="UP000199494">
    <property type="component" value="Unassembled WGS sequence"/>
</dbReference>
<dbReference type="PANTHER" id="PTHR36452">
    <property type="entry name" value="CHROMOSOME 12, WHOLE GENOME SHOTGUN SEQUENCE"/>
    <property type="match status" value="1"/>
</dbReference>
<dbReference type="Pfam" id="PF09365">
    <property type="entry name" value="DUF2461"/>
    <property type="match status" value="1"/>
</dbReference>
<proteinExistence type="predicted"/>
<name>A0A1G6J1R3_9PSEU</name>
<evidence type="ECO:0000313" key="1">
    <source>
        <dbReference type="EMBL" id="SDC12782.1"/>
    </source>
</evidence>
<dbReference type="AlphaFoldDB" id="A0A1G6J1R3"/>